<dbReference type="EMBL" id="JWHR01000068">
    <property type="protein sequence ID" value="KHS57584.1"/>
    <property type="molecule type" value="Genomic_DNA"/>
</dbReference>
<dbReference type="GO" id="GO:0030170">
    <property type="term" value="F:pyridoxal phosphate binding"/>
    <property type="evidence" value="ECO:0007669"/>
    <property type="project" value="InterPro"/>
</dbReference>
<evidence type="ECO:0000313" key="7">
    <source>
        <dbReference type="EMBL" id="KHS57584.1"/>
    </source>
</evidence>
<dbReference type="STRING" id="1577792.QX51_07060"/>
<keyword evidence="7" id="KW-0032">Aminotransferase</keyword>
<dbReference type="PANTHER" id="PTHR43525:SF1">
    <property type="entry name" value="PROTEIN MALY"/>
    <property type="match status" value="1"/>
</dbReference>
<evidence type="ECO:0000313" key="8">
    <source>
        <dbReference type="Proteomes" id="UP000031189"/>
    </source>
</evidence>
<comment type="similarity">
    <text evidence="5">Belongs to the class-II pyridoxal-phosphate-dependent aminotransferase family. MalY/PatB cystathionine beta-lyase subfamily.</text>
</comment>
<feature type="domain" description="Aminotransferase class I/classII large" evidence="6">
    <location>
        <begin position="36"/>
        <end position="382"/>
    </location>
</feature>
<dbReference type="InterPro" id="IPR004839">
    <property type="entry name" value="Aminotransferase_I/II_large"/>
</dbReference>
<dbReference type="AlphaFoldDB" id="A0A0B3VY18"/>
<proteinExistence type="inferred from homology"/>
<comment type="cofactor">
    <cofactor evidence="1">
        <name>pyridoxal 5'-phosphate</name>
        <dbReference type="ChEBI" id="CHEBI:597326"/>
    </cofactor>
</comment>
<dbReference type="CDD" id="cd00609">
    <property type="entry name" value="AAT_like"/>
    <property type="match status" value="1"/>
</dbReference>
<dbReference type="InterPro" id="IPR051798">
    <property type="entry name" value="Class-II_PLP-Dep_Aminotrans"/>
</dbReference>
<comment type="caution">
    <text evidence="7">The sequence shown here is derived from an EMBL/GenBank/DDBJ whole genome shotgun (WGS) entry which is preliminary data.</text>
</comment>
<evidence type="ECO:0000256" key="5">
    <source>
        <dbReference type="ARBA" id="ARBA00037974"/>
    </source>
</evidence>
<dbReference type="GO" id="GO:0008483">
    <property type="term" value="F:transaminase activity"/>
    <property type="evidence" value="ECO:0007669"/>
    <property type="project" value="UniProtKB-KW"/>
</dbReference>
<keyword evidence="3" id="KW-0663">Pyridoxal phosphate</keyword>
<evidence type="ECO:0000256" key="4">
    <source>
        <dbReference type="ARBA" id="ARBA00023239"/>
    </source>
</evidence>
<keyword evidence="8" id="KW-1185">Reference proteome</keyword>
<dbReference type="SUPFAM" id="SSF53383">
    <property type="entry name" value="PLP-dependent transferases"/>
    <property type="match status" value="1"/>
</dbReference>
<keyword evidence="4" id="KW-0456">Lyase</keyword>
<dbReference type="EC" id="4.4.1.13" evidence="2"/>
<gene>
    <name evidence="7" type="ORF">QX51_07060</name>
</gene>
<dbReference type="Pfam" id="PF00155">
    <property type="entry name" value="Aminotran_1_2"/>
    <property type="match status" value="1"/>
</dbReference>
<name>A0A0B3VY18_9FIRM</name>
<dbReference type="GO" id="GO:0047804">
    <property type="term" value="F:cysteine-S-conjugate beta-lyase activity"/>
    <property type="evidence" value="ECO:0007669"/>
    <property type="project" value="UniProtKB-EC"/>
</dbReference>
<evidence type="ECO:0000256" key="2">
    <source>
        <dbReference type="ARBA" id="ARBA00012224"/>
    </source>
</evidence>
<sequence length="389" mass="45422">MKYNFDKKIDRKNNNSTKWSGMEGGFISNDLLPFWIADMDFEICPNISESMKKVLDQNIFGYVNTGESYFESACNWTEKRYGYRMNPETLIHTSGVVLSLVLAVELLTSKDDNIMISSPAYPPFYDCVLDNSRKLFLNELIIKDNKYVIDFEDFENQIVENNIKWYILCNPHNPTGRVWEKDELKRIADICLKYNVRVISDEVWRDLVFKDYKFTPFASLSKEVEEITITCFSASKTFNLAGLQASFVSIPKENEREKFKKALGKYHIARNNSFSVAAVETAFNEGEEWLSQLLDYLEDNLNYLSYFIHENLPKVKFVRPEGTYVVWLDFSEYKVEDINLYLQEHAKVALNKGDVFDKNCKNFARINIACPRYQLEDGLNRIEKALNRL</sequence>
<dbReference type="RefSeq" id="WP_039679203.1">
    <property type="nucleotide sequence ID" value="NZ_JAWGXO010000023.1"/>
</dbReference>
<dbReference type="OrthoDB" id="9802872at2"/>
<dbReference type="InterPro" id="IPR015422">
    <property type="entry name" value="PyrdxlP-dep_Trfase_small"/>
</dbReference>
<dbReference type="PANTHER" id="PTHR43525">
    <property type="entry name" value="PROTEIN MALY"/>
    <property type="match status" value="1"/>
</dbReference>
<keyword evidence="7" id="KW-0808">Transferase</keyword>
<dbReference type="Proteomes" id="UP000031189">
    <property type="component" value="Unassembled WGS sequence"/>
</dbReference>
<dbReference type="NCBIfam" id="TIGR04350">
    <property type="entry name" value="C_S_lyase_PatB"/>
    <property type="match status" value="1"/>
</dbReference>
<evidence type="ECO:0000256" key="1">
    <source>
        <dbReference type="ARBA" id="ARBA00001933"/>
    </source>
</evidence>
<dbReference type="InterPro" id="IPR015421">
    <property type="entry name" value="PyrdxlP-dep_Trfase_major"/>
</dbReference>
<protein>
    <recommendedName>
        <fullName evidence="2">cysteine-S-conjugate beta-lyase</fullName>
        <ecNumber evidence="2">4.4.1.13</ecNumber>
    </recommendedName>
</protein>
<organism evidence="7 8">
    <name type="scientific">Terrisporobacter othiniensis</name>
    <dbReference type="NCBI Taxonomy" id="1577792"/>
    <lineage>
        <taxon>Bacteria</taxon>
        <taxon>Bacillati</taxon>
        <taxon>Bacillota</taxon>
        <taxon>Clostridia</taxon>
        <taxon>Peptostreptococcales</taxon>
        <taxon>Peptostreptococcaceae</taxon>
        <taxon>Terrisporobacter</taxon>
    </lineage>
</organism>
<evidence type="ECO:0000259" key="6">
    <source>
        <dbReference type="Pfam" id="PF00155"/>
    </source>
</evidence>
<dbReference type="InterPro" id="IPR027619">
    <property type="entry name" value="C-S_lyase_PatB-like"/>
</dbReference>
<reference evidence="7 8" key="1">
    <citation type="submission" date="2014-12" db="EMBL/GenBank/DDBJ databases">
        <title>Draft genome sequence of Terrisporobacter sp. 08-306576, isolated from the blood culture of a bacteremia patient.</title>
        <authorList>
            <person name="Lund L.C."/>
            <person name="Sydenham T.V."/>
            <person name="Hogh S.V."/>
            <person name="Skov M.N."/>
            <person name="Kemp M."/>
            <person name="Justesen U.S."/>
        </authorList>
    </citation>
    <scope>NUCLEOTIDE SEQUENCE [LARGE SCALE GENOMIC DNA]</scope>
    <source>
        <strain evidence="7 8">08-306576</strain>
    </source>
</reference>
<dbReference type="Gene3D" id="3.90.1150.10">
    <property type="entry name" value="Aspartate Aminotransferase, domain 1"/>
    <property type="match status" value="1"/>
</dbReference>
<dbReference type="InterPro" id="IPR015424">
    <property type="entry name" value="PyrdxlP-dep_Trfase"/>
</dbReference>
<evidence type="ECO:0000256" key="3">
    <source>
        <dbReference type="ARBA" id="ARBA00022898"/>
    </source>
</evidence>
<accession>A0A0B3VY18</accession>
<dbReference type="Gene3D" id="3.40.640.10">
    <property type="entry name" value="Type I PLP-dependent aspartate aminotransferase-like (Major domain)"/>
    <property type="match status" value="1"/>
</dbReference>